<keyword evidence="4 6" id="KW-1133">Transmembrane helix</keyword>
<evidence type="ECO:0000256" key="4">
    <source>
        <dbReference type="ARBA" id="ARBA00022989"/>
    </source>
</evidence>
<dbReference type="EMBL" id="JACXAE010000124">
    <property type="protein sequence ID" value="MBD2778200.1"/>
    <property type="molecule type" value="Genomic_DNA"/>
</dbReference>
<evidence type="ECO:0000259" key="7">
    <source>
        <dbReference type="PROSITE" id="PS50850"/>
    </source>
</evidence>
<evidence type="ECO:0000256" key="6">
    <source>
        <dbReference type="SAM" id="Phobius"/>
    </source>
</evidence>
<accession>A0A8J7CHV7</accession>
<gene>
    <name evidence="8" type="ORF">ICL16_40720</name>
</gene>
<dbReference type="InterPro" id="IPR020846">
    <property type="entry name" value="MFS_dom"/>
</dbReference>
<comment type="caution">
    <text evidence="8">The sequence shown here is derived from an EMBL/GenBank/DDBJ whole genome shotgun (WGS) entry which is preliminary data.</text>
</comment>
<sequence>MLGVGLGVLMFTIDTSIVNIALPTLVQVFHTDFATIQWVVLSYLLVVTALVLGAARLGDMLGKKNLYLSGLVVFTFSSLLCGLAPRVGWLIGFRALQGLGAVMISALGAAIVTEVFPSSERGRALGIIGAVVSLGVALGPTVGGLLIGLSDWRAIFLVNVPIGIFASFVVARSVPSSTKNPAKQRFDGLGALIMTVILVCFCLGMTYGQNHGFGSSTTVVLLLITILGLMGFLWIESRIKQPMLDLRLFRNLKFSLSLLTGLLVFSAITGVIFVVPFFLELVLHYPTQLVVPFGIGFGMFQSPNNSAILGEVPPERLGIASGLLSLSRTLGQTTGLPLLAALFAVLTLSHSSAVDVTKAPPEALVFGLQNTFRIAALVLFAATVVVTFLWRMERRE</sequence>
<evidence type="ECO:0000313" key="8">
    <source>
        <dbReference type="EMBL" id="MBD2778200.1"/>
    </source>
</evidence>
<feature type="transmembrane region" description="Helical" evidence="6">
    <location>
        <begin position="186"/>
        <end position="207"/>
    </location>
</feature>
<feature type="transmembrane region" description="Helical" evidence="6">
    <location>
        <begin position="213"/>
        <end position="235"/>
    </location>
</feature>
<feature type="transmembrane region" description="Helical" evidence="6">
    <location>
        <begin position="7"/>
        <end position="29"/>
    </location>
</feature>
<dbReference type="GO" id="GO:0022857">
    <property type="term" value="F:transmembrane transporter activity"/>
    <property type="evidence" value="ECO:0007669"/>
    <property type="project" value="InterPro"/>
</dbReference>
<feature type="transmembrane region" description="Helical" evidence="6">
    <location>
        <begin position="256"/>
        <end position="279"/>
    </location>
</feature>
<keyword evidence="3 6" id="KW-0812">Transmembrane</keyword>
<evidence type="ECO:0000256" key="1">
    <source>
        <dbReference type="ARBA" id="ARBA00004651"/>
    </source>
</evidence>
<protein>
    <submittedName>
        <fullName evidence="8">MFS transporter</fullName>
    </submittedName>
</protein>
<feature type="domain" description="Major facilitator superfamily (MFS) profile" evidence="7">
    <location>
        <begin position="1"/>
        <end position="396"/>
    </location>
</feature>
<dbReference type="PRINTS" id="PR01036">
    <property type="entry name" value="TCRTETB"/>
</dbReference>
<evidence type="ECO:0000256" key="5">
    <source>
        <dbReference type="ARBA" id="ARBA00023136"/>
    </source>
</evidence>
<dbReference type="AlphaFoldDB" id="A0A8J7CHV7"/>
<evidence type="ECO:0000313" key="9">
    <source>
        <dbReference type="Proteomes" id="UP000629098"/>
    </source>
</evidence>
<organism evidence="8 9">
    <name type="scientific">Iningainema tapete BLCC-T55</name>
    <dbReference type="NCBI Taxonomy" id="2748662"/>
    <lineage>
        <taxon>Bacteria</taxon>
        <taxon>Bacillati</taxon>
        <taxon>Cyanobacteriota</taxon>
        <taxon>Cyanophyceae</taxon>
        <taxon>Nostocales</taxon>
        <taxon>Scytonemataceae</taxon>
        <taxon>Iningainema tapete</taxon>
    </lineage>
</organism>
<keyword evidence="9" id="KW-1185">Reference proteome</keyword>
<dbReference type="InterPro" id="IPR011701">
    <property type="entry name" value="MFS"/>
</dbReference>
<feature type="transmembrane region" description="Helical" evidence="6">
    <location>
        <begin position="371"/>
        <end position="390"/>
    </location>
</feature>
<name>A0A8J7CHV7_9CYAN</name>
<proteinExistence type="predicted"/>
<keyword evidence="5 6" id="KW-0472">Membrane</keyword>
<feature type="transmembrane region" description="Helical" evidence="6">
    <location>
        <begin position="35"/>
        <end position="54"/>
    </location>
</feature>
<feature type="transmembrane region" description="Helical" evidence="6">
    <location>
        <begin position="124"/>
        <end position="148"/>
    </location>
</feature>
<dbReference type="InterPro" id="IPR036259">
    <property type="entry name" value="MFS_trans_sf"/>
</dbReference>
<dbReference type="Proteomes" id="UP000629098">
    <property type="component" value="Unassembled WGS sequence"/>
</dbReference>
<evidence type="ECO:0000256" key="3">
    <source>
        <dbReference type="ARBA" id="ARBA00022692"/>
    </source>
</evidence>
<dbReference type="PANTHER" id="PTHR42718:SF9">
    <property type="entry name" value="MAJOR FACILITATOR SUPERFAMILY MULTIDRUG TRANSPORTER MFSC"/>
    <property type="match status" value="1"/>
</dbReference>
<reference evidence="8" key="1">
    <citation type="submission" date="2020-09" db="EMBL/GenBank/DDBJ databases">
        <title>Iningainema tapete sp. nov. (Scytonemataceae, Cyanobacteria) from greenhouses in central Florida (USA) produces two types of nodularin with biosynthetic potential for microcystin-LR and anabaenopeptins.</title>
        <authorList>
            <person name="Berthold D.E."/>
            <person name="Lefler F.W."/>
            <person name="Huang I.-S."/>
            <person name="Abdulla H."/>
            <person name="Zimba P.V."/>
            <person name="Laughinghouse H.D. IV."/>
        </authorList>
    </citation>
    <scope>NUCLEOTIDE SEQUENCE</scope>
    <source>
        <strain evidence="8">BLCCT55</strain>
    </source>
</reference>
<dbReference type="PANTHER" id="PTHR42718">
    <property type="entry name" value="MAJOR FACILITATOR SUPERFAMILY MULTIDRUG TRANSPORTER MFSC"/>
    <property type="match status" value="1"/>
</dbReference>
<feature type="transmembrane region" description="Helical" evidence="6">
    <location>
        <begin position="91"/>
        <end position="112"/>
    </location>
</feature>
<dbReference type="Gene3D" id="1.20.1720.10">
    <property type="entry name" value="Multidrug resistance protein D"/>
    <property type="match status" value="1"/>
</dbReference>
<dbReference type="PROSITE" id="PS50850">
    <property type="entry name" value="MFS"/>
    <property type="match status" value="1"/>
</dbReference>
<dbReference type="CDD" id="cd17321">
    <property type="entry name" value="MFS_MMR_MDR_like"/>
    <property type="match status" value="1"/>
</dbReference>
<dbReference type="Pfam" id="PF07690">
    <property type="entry name" value="MFS_1"/>
    <property type="match status" value="1"/>
</dbReference>
<dbReference type="GO" id="GO:0005886">
    <property type="term" value="C:plasma membrane"/>
    <property type="evidence" value="ECO:0007669"/>
    <property type="project" value="UniProtKB-SubCell"/>
</dbReference>
<feature type="transmembrane region" description="Helical" evidence="6">
    <location>
        <begin position="154"/>
        <end position="174"/>
    </location>
</feature>
<feature type="transmembrane region" description="Helical" evidence="6">
    <location>
        <begin position="66"/>
        <end position="85"/>
    </location>
</feature>
<comment type="subcellular location">
    <subcellularLocation>
        <location evidence="1">Cell membrane</location>
        <topology evidence="1">Multi-pass membrane protein</topology>
    </subcellularLocation>
</comment>
<keyword evidence="2" id="KW-0813">Transport</keyword>
<evidence type="ECO:0000256" key="2">
    <source>
        <dbReference type="ARBA" id="ARBA00022448"/>
    </source>
</evidence>
<dbReference type="SUPFAM" id="SSF103473">
    <property type="entry name" value="MFS general substrate transporter"/>
    <property type="match status" value="1"/>
</dbReference>